<dbReference type="PANTHER" id="PTHR12837">
    <property type="entry name" value="POLY ADP-RIBOSE GLYCOHYDROLASE"/>
    <property type="match status" value="1"/>
</dbReference>
<name>A0ABD3D1D3_9LAMI</name>
<dbReference type="PANTHER" id="PTHR12837:SF0">
    <property type="entry name" value="POLY(ADP-RIBOSE) GLYCOHYDROLASE"/>
    <property type="match status" value="1"/>
</dbReference>
<evidence type="ECO:0000256" key="4">
    <source>
        <dbReference type="PIRSR" id="PIRSR607724-1"/>
    </source>
</evidence>
<evidence type="ECO:0000313" key="8">
    <source>
        <dbReference type="Proteomes" id="UP001632038"/>
    </source>
</evidence>
<feature type="active site" evidence="4">
    <location>
        <position position="277"/>
    </location>
</feature>
<dbReference type="EC" id="3.2.1.143" evidence="2"/>
<dbReference type="EMBL" id="JAVIJP010000028">
    <property type="protein sequence ID" value="KAL3635109.1"/>
    <property type="molecule type" value="Genomic_DNA"/>
</dbReference>
<dbReference type="Pfam" id="PF05028">
    <property type="entry name" value="PARG_cat_C"/>
    <property type="match status" value="1"/>
</dbReference>
<feature type="domain" description="PARG helical" evidence="6">
    <location>
        <begin position="83"/>
        <end position="209"/>
    </location>
</feature>
<evidence type="ECO:0000259" key="5">
    <source>
        <dbReference type="Pfam" id="PF05028"/>
    </source>
</evidence>
<feature type="active site" evidence="4">
    <location>
        <position position="258"/>
    </location>
</feature>
<feature type="domain" description="PARG catalytic Macro" evidence="5">
    <location>
        <begin position="227"/>
        <end position="426"/>
    </location>
</feature>
<evidence type="ECO:0000259" key="6">
    <source>
        <dbReference type="Pfam" id="PF20811"/>
    </source>
</evidence>
<evidence type="ECO:0000256" key="3">
    <source>
        <dbReference type="ARBA" id="ARBA00022801"/>
    </source>
</evidence>
<gene>
    <name evidence="7" type="ORF">CASFOL_022163</name>
</gene>
<keyword evidence="3" id="KW-0378">Hydrolase</keyword>
<accession>A0ABD3D1D3</accession>
<protein>
    <recommendedName>
        <fullName evidence="2">poly(ADP-ribose) glycohydrolase</fullName>
        <ecNumber evidence="2">3.2.1.143</ecNumber>
    </recommendedName>
</protein>
<dbReference type="Proteomes" id="UP001632038">
    <property type="component" value="Unassembled WGS sequence"/>
</dbReference>
<dbReference type="InterPro" id="IPR007724">
    <property type="entry name" value="Poly_GlycHdrlase"/>
</dbReference>
<dbReference type="Pfam" id="PF20811">
    <property type="entry name" value="PARG_cat_N"/>
    <property type="match status" value="1"/>
</dbReference>
<comment type="similarity">
    <text evidence="1">Belongs to the poly(ADP-ribose) glycohydrolase family.</text>
</comment>
<keyword evidence="8" id="KW-1185">Reference proteome</keyword>
<dbReference type="GO" id="GO:0004649">
    <property type="term" value="F:poly(ADP-ribose) glycohydrolase activity"/>
    <property type="evidence" value="ECO:0007669"/>
    <property type="project" value="UniProtKB-EC"/>
</dbReference>
<evidence type="ECO:0000313" key="7">
    <source>
        <dbReference type="EMBL" id="KAL3635109.1"/>
    </source>
</evidence>
<proteinExistence type="inferred from homology"/>
<evidence type="ECO:0000256" key="2">
    <source>
        <dbReference type="ARBA" id="ARBA00012255"/>
    </source>
</evidence>
<organism evidence="7 8">
    <name type="scientific">Castilleja foliolosa</name>
    <dbReference type="NCBI Taxonomy" id="1961234"/>
    <lineage>
        <taxon>Eukaryota</taxon>
        <taxon>Viridiplantae</taxon>
        <taxon>Streptophyta</taxon>
        <taxon>Embryophyta</taxon>
        <taxon>Tracheophyta</taxon>
        <taxon>Spermatophyta</taxon>
        <taxon>Magnoliopsida</taxon>
        <taxon>eudicotyledons</taxon>
        <taxon>Gunneridae</taxon>
        <taxon>Pentapetalae</taxon>
        <taxon>asterids</taxon>
        <taxon>lamiids</taxon>
        <taxon>Lamiales</taxon>
        <taxon>Orobanchaceae</taxon>
        <taxon>Pedicularideae</taxon>
        <taxon>Castillejinae</taxon>
        <taxon>Castilleja</taxon>
    </lineage>
</organism>
<dbReference type="InterPro" id="IPR046372">
    <property type="entry name" value="PARG_cat_C"/>
</dbReference>
<dbReference type="InterPro" id="IPR048362">
    <property type="entry name" value="PARG_helical"/>
</dbReference>
<dbReference type="AlphaFoldDB" id="A0ABD3D1D3"/>
<comment type="caution">
    <text evidence="7">The sequence shown here is derived from an EMBL/GenBank/DDBJ whole genome shotgun (WGS) entry which is preliminary data.</text>
</comment>
<sequence>MERRVDFQSIRPFLPFQTGQLAVTWPPEVVRTLKSLSKGPSLSNVGSGKLFARTIIELRNILEFPSPYKSTLPGFSLFFDDLMNKDESKKWFGEVVPRLADLVLRLPALLDTHYKNAGETGLRLLETQQPGIVVLSQELIAALLSCSLFCLFPTANRPDKHLGHINFDKIFGFLSDRYKPDLENKIKCLVHYFERVSANMPTGNVSIERKVLPWRNSPSNIVYPNADFWSKSTNPLCRFEAHTSGAIEDQSTEVLEVDFADRFIGGLVLWRGIAQEEICFSINPELIVSILFLPMMEDNESIEMVGAERFSNYNGYNMTFRFFGDHVDTKSVDTMGRRRRRVIAIDALDRPGMTQYEPELLVRETNKAFCGYLLNPNVEGEIGVATGNWGCGLYGGDPEVKAVLQWLAASEAKRPFMLYYTFGLDVLEKLGPFAKWVESQKFSVGEVWSKVVKYSSGTLKGEITVGFFRWLVPSLYAKKSRAVGMGRAGPSQPGRVGGRG</sequence>
<reference evidence="8" key="1">
    <citation type="journal article" date="2024" name="IScience">
        <title>Strigolactones Initiate the Formation of Haustorium-like Structures in Castilleja.</title>
        <authorList>
            <person name="Buerger M."/>
            <person name="Peterson D."/>
            <person name="Chory J."/>
        </authorList>
    </citation>
    <scope>NUCLEOTIDE SEQUENCE [LARGE SCALE GENOMIC DNA]</scope>
</reference>
<evidence type="ECO:0000256" key="1">
    <source>
        <dbReference type="ARBA" id="ARBA00009545"/>
    </source>
</evidence>
<feature type="active site" evidence="4">
    <location>
        <position position="276"/>
    </location>
</feature>